<name>A0A7S3PQ10_9STRA</name>
<feature type="chain" id="PRO_5031119878" description="FAD-binding FR-type domain-containing protein" evidence="3">
    <location>
        <begin position="36"/>
        <end position="1207"/>
    </location>
</feature>
<dbReference type="Pfam" id="PF08030">
    <property type="entry name" value="NAD_binding_6"/>
    <property type="match status" value="1"/>
</dbReference>
<dbReference type="PANTHER" id="PTHR11972">
    <property type="entry name" value="NADPH OXIDASE"/>
    <property type="match status" value="1"/>
</dbReference>
<evidence type="ECO:0000256" key="2">
    <source>
        <dbReference type="SAM" id="Phobius"/>
    </source>
</evidence>
<sequence>MKRRTPAILGKMNGVFTYCSLTILLLLISGCSVLSQEHPGNRILGGGDNSAITGGSSNVIVGGNSNEIDGPGSRNVIGGGVDNKILQCQSNNFIGGGSENQIFASSFHNAILAGKNNVIRRAGDSVTIIGGSDNTFNPNEGNGGSNTVIIGNQGTLTESSHALMLAFKGSPCETKIQQGIFVCTDKFIVNNEDMLPRLKLVNDHEEKISRIENQINLNPVPGPKPTIMEHEERIDKIVDQINLNPVPGPKPTIQNHEERISALEGNPTKSPTRLFVCGNDNGNLNDDRQCAPNEACDMNEDCIHGNCDDDICDATRSKRVVITFAVFIVLTFCCGTCCCCYCCLYQYQENRQTRERFRRKRRTQDAKILSYQATGFGTVMYEKEECLKCVVNECMVPSLHYVNVALDCGNVLEIPRKEMSRRFRIITCIVLQLLHLDLELNDDKLKTVYKHLRTELRDILTQCRICQGAEATIEHCNKVQNKMKELGEYMSSYCYVSMDGNVVAVKKSMDGDVEGAGEHNGNQIPGNRNLVEEILTVEDTNINYNYWHKVTDNNIQSENGYQRLELMATNLLPIFVCDSDNRAKGVGFARMFPRLYQYPFFYGTMIILMVIIFLMFLVKVGDDNDAFAEGSCPPSIEGPCGWDGRPGGMGKPFFGIPPQYEFSESTPQSIAIPIVYGIMHNVLFMLGLIPLPFCRGFIRDISNTWPSIRKHIPLNDLEYFHRLCGFLALSGIFLAATIWLSVMGIDCLKRGTPNACLAFDPIVEKFGNPIENVLMLRFIIWVLWFTFLPLIYFTKVIPPPSFVFKIPGIGIYWYEFCYYSHIIVAAVTLLLAFIARFFIFYPVLISWSIYLVDIVRERMLHCVRAKINTNINGRESTYYHDSNDDPVIVKLKVTPTRNFKVKAGQWLYVKFSGCGSFHPFSVTNRSSKEKESVTMLIGVKTNGQDFKTEHRLVGNRKVLDKKTWTYELLDKVRSPSEKQHVNILGPYGDAFESCFDATRKAAIVIGAGTGLASIMSVLREAIHRRHNEIRVPKRMYFVWCCRDLVHLRWCWNDILKVLVDAEMGPSLDLRYLHEKSSLFHWINVTFFVSGLKQDAATKNLIDSSMPLYERDYKNVIGSAEKAKRIREWMMNQVIEGGIDELTDNENYIERLLNGVKQQAMQELHGEVLLKNITNVTVCYTGPPGLGFLVKEATQTNNVNCEFSSDHQ</sequence>
<protein>
    <recommendedName>
        <fullName evidence="4">FAD-binding FR-type domain-containing protein</fullName>
    </recommendedName>
</protein>
<proteinExistence type="predicted"/>
<dbReference type="GO" id="GO:0005886">
    <property type="term" value="C:plasma membrane"/>
    <property type="evidence" value="ECO:0007669"/>
    <property type="project" value="TreeGrafter"/>
</dbReference>
<keyword evidence="3" id="KW-0732">Signal</keyword>
<dbReference type="InterPro" id="IPR050369">
    <property type="entry name" value="RBOH/FRE"/>
</dbReference>
<keyword evidence="2" id="KW-1133">Transmembrane helix</keyword>
<gene>
    <name evidence="5" type="ORF">ASTO00021_LOCUS16270</name>
</gene>
<feature type="transmembrane region" description="Helical" evidence="2">
    <location>
        <begin position="813"/>
        <end position="833"/>
    </location>
</feature>
<feature type="domain" description="FAD-binding FR-type" evidence="4">
    <location>
        <begin position="858"/>
        <end position="993"/>
    </location>
</feature>
<keyword evidence="2" id="KW-0472">Membrane</keyword>
<evidence type="ECO:0000259" key="4">
    <source>
        <dbReference type="PROSITE" id="PS51384"/>
    </source>
</evidence>
<dbReference type="PANTHER" id="PTHR11972:SF153">
    <property type="entry name" value="SUPEROXIDE-GENERATING NADPH OXIDASE HEAVY CHAIN SUBUNIT A"/>
    <property type="match status" value="1"/>
</dbReference>
<keyword evidence="1" id="KW-0560">Oxidoreductase</keyword>
<dbReference type="EMBL" id="HBIN01021246">
    <property type="protein sequence ID" value="CAE0446265.1"/>
    <property type="molecule type" value="Transcribed_RNA"/>
</dbReference>
<evidence type="ECO:0000256" key="1">
    <source>
        <dbReference type="ARBA" id="ARBA00023002"/>
    </source>
</evidence>
<feature type="transmembrane region" description="Helical" evidence="2">
    <location>
        <begin position="600"/>
        <end position="618"/>
    </location>
</feature>
<dbReference type="PROSITE" id="PS51257">
    <property type="entry name" value="PROKAR_LIPOPROTEIN"/>
    <property type="match status" value="1"/>
</dbReference>
<dbReference type="SUPFAM" id="SSF52343">
    <property type="entry name" value="Ferredoxin reductase-like, C-terminal NADP-linked domain"/>
    <property type="match status" value="1"/>
</dbReference>
<dbReference type="Pfam" id="PF08022">
    <property type="entry name" value="FAD_binding_8"/>
    <property type="match status" value="1"/>
</dbReference>
<feature type="transmembrane region" description="Helical" evidence="2">
    <location>
        <begin position="774"/>
        <end position="793"/>
    </location>
</feature>
<evidence type="ECO:0000256" key="3">
    <source>
        <dbReference type="SAM" id="SignalP"/>
    </source>
</evidence>
<feature type="transmembrane region" description="Helical" evidence="2">
    <location>
        <begin position="320"/>
        <end position="344"/>
    </location>
</feature>
<dbReference type="InterPro" id="IPR013112">
    <property type="entry name" value="FAD-bd_8"/>
</dbReference>
<feature type="transmembrane region" description="Helical" evidence="2">
    <location>
        <begin position="719"/>
        <end position="742"/>
    </location>
</feature>
<dbReference type="InterPro" id="IPR039261">
    <property type="entry name" value="FNR_nucleotide-bd"/>
</dbReference>
<dbReference type="GO" id="GO:0016491">
    <property type="term" value="F:oxidoreductase activity"/>
    <property type="evidence" value="ECO:0007669"/>
    <property type="project" value="UniProtKB-KW"/>
</dbReference>
<dbReference type="AlphaFoldDB" id="A0A7S3PQ10"/>
<dbReference type="Gene3D" id="3.40.50.80">
    <property type="entry name" value="Nucleotide-binding domain of ferredoxin-NADP reductase (FNR) module"/>
    <property type="match status" value="1"/>
</dbReference>
<dbReference type="InterPro" id="IPR013121">
    <property type="entry name" value="Fe_red_NAD-bd_6"/>
</dbReference>
<feature type="signal peptide" evidence="3">
    <location>
        <begin position="1"/>
        <end position="35"/>
    </location>
</feature>
<evidence type="ECO:0000313" key="5">
    <source>
        <dbReference type="EMBL" id="CAE0446265.1"/>
    </source>
</evidence>
<feature type="transmembrane region" description="Helical" evidence="2">
    <location>
        <begin position="670"/>
        <end position="698"/>
    </location>
</feature>
<accession>A0A7S3PQ10</accession>
<reference evidence="5" key="1">
    <citation type="submission" date="2021-01" db="EMBL/GenBank/DDBJ databases">
        <authorList>
            <person name="Corre E."/>
            <person name="Pelletier E."/>
            <person name="Niang G."/>
            <person name="Scheremetjew M."/>
            <person name="Finn R."/>
            <person name="Kale V."/>
            <person name="Holt S."/>
            <person name="Cochrane G."/>
            <person name="Meng A."/>
            <person name="Brown T."/>
            <person name="Cohen L."/>
        </authorList>
    </citation>
    <scope>NUCLEOTIDE SEQUENCE</scope>
    <source>
        <strain evidence="5">GSBS06</strain>
    </source>
</reference>
<dbReference type="PROSITE" id="PS51384">
    <property type="entry name" value="FAD_FR"/>
    <property type="match status" value="1"/>
</dbReference>
<dbReference type="CDD" id="cd06186">
    <property type="entry name" value="NOX_Duox_like_FAD_NADP"/>
    <property type="match status" value="1"/>
</dbReference>
<keyword evidence="2" id="KW-0812">Transmembrane</keyword>
<dbReference type="InterPro" id="IPR017927">
    <property type="entry name" value="FAD-bd_FR_type"/>
</dbReference>
<organism evidence="5">
    <name type="scientific">Aplanochytrium stocchinoi</name>
    <dbReference type="NCBI Taxonomy" id="215587"/>
    <lineage>
        <taxon>Eukaryota</taxon>
        <taxon>Sar</taxon>
        <taxon>Stramenopiles</taxon>
        <taxon>Bigyra</taxon>
        <taxon>Labyrinthulomycetes</taxon>
        <taxon>Thraustochytrida</taxon>
        <taxon>Thraustochytriidae</taxon>
        <taxon>Aplanochytrium</taxon>
    </lineage>
</organism>